<evidence type="ECO:0000313" key="5">
    <source>
        <dbReference type="Proteomes" id="UP001501337"/>
    </source>
</evidence>
<dbReference type="SMART" id="SM00422">
    <property type="entry name" value="HTH_MERR"/>
    <property type="match status" value="1"/>
</dbReference>
<reference evidence="5" key="1">
    <citation type="journal article" date="2019" name="Int. J. Syst. Evol. Microbiol.">
        <title>The Global Catalogue of Microorganisms (GCM) 10K type strain sequencing project: providing services to taxonomists for standard genome sequencing and annotation.</title>
        <authorList>
            <consortium name="The Broad Institute Genomics Platform"/>
            <consortium name="The Broad Institute Genome Sequencing Center for Infectious Disease"/>
            <person name="Wu L."/>
            <person name="Ma J."/>
        </authorList>
    </citation>
    <scope>NUCLEOTIDE SEQUENCE [LARGE SCALE GENOMIC DNA]</scope>
    <source>
        <strain evidence="5">JCM 17555</strain>
    </source>
</reference>
<comment type="caution">
    <text evidence="4">The sequence shown here is derived from an EMBL/GenBank/DDBJ whole genome shotgun (WGS) entry which is preliminary data.</text>
</comment>
<dbReference type="Proteomes" id="UP001501337">
    <property type="component" value="Unassembled WGS sequence"/>
</dbReference>
<dbReference type="PRINTS" id="PR00040">
    <property type="entry name" value="HTHMERR"/>
</dbReference>
<dbReference type="InterPro" id="IPR047057">
    <property type="entry name" value="MerR_fam"/>
</dbReference>
<dbReference type="SUPFAM" id="SSF46955">
    <property type="entry name" value="Putative DNA-binding domain"/>
    <property type="match status" value="1"/>
</dbReference>
<keyword evidence="2" id="KW-0175">Coiled coil</keyword>
<name>A0ABP7QAZ4_9GAMM</name>
<gene>
    <name evidence="4" type="ORF">GCM10022278_39600</name>
</gene>
<keyword evidence="5" id="KW-1185">Reference proteome</keyword>
<keyword evidence="1 4" id="KW-0238">DNA-binding</keyword>
<dbReference type="RefSeq" id="WP_344809684.1">
    <property type="nucleotide sequence ID" value="NZ_BAABBO010000023.1"/>
</dbReference>
<dbReference type="Pfam" id="PF13411">
    <property type="entry name" value="MerR_1"/>
    <property type="match status" value="1"/>
</dbReference>
<dbReference type="PROSITE" id="PS50937">
    <property type="entry name" value="HTH_MERR_2"/>
    <property type="match status" value="1"/>
</dbReference>
<proteinExistence type="predicted"/>
<dbReference type="GO" id="GO:0003677">
    <property type="term" value="F:DNA binding"/>
    <property type="evidence" value="ECO:0007669"/>
    <property type="project" value="UniProtKB-KW"/>
</dbReference>
<evidence type="ECO:0000313" key="4">
    <source>
        <dbReference type="EMBL" id="GAA3979116.1"/>
    </source>
</evidence>
<sequence length="134" mass="15801">MTRKDQARLYTISDLASEFDITPRTIRFYESEQLLQPESRESHGTRHYGERERVRLKLILRGKRLGFSLAESKSLIELYNADSDNTEQLQRFLELIELHRRQLQRQKQDIAVLEQELDLAEQRVRNAMPGSTAN</sequence>
<evidence type="ECO:0000256" key="1">
    <source>
        <dbReference type="ARBA" id="ARBA00023125"/>
    </source>
</evidence>
<dbReference type="PANTHER" id="PTHR30204:SF58">
    <property type="entry name" value="HTH-TYPE TRANSCRIPTIONAL REGULATOR YFMP"/>
    <property type="match status" value="1"/>
</dbReference>
<feature type="domain" description="HTH merR-type" evidence="3">
    <location>
        <begin position="9"/>
        <end position="78"/>
    </location>
</feature>
<organism evidence="4 5">
    <name type="scientific">Allohahella marinimesophila</name>
    <dbReference type="NCBI Taxonomy" id="1054972"/>
    <lineage>
        <taxon>Bacteria</taxon>
        <taxon>Pseudomonadati</taxon>
        <taxon>Pseudomonadota</taxon>
        <taxon>Gammaproteobacteria</taxon>
        <taxon>Oceanospirillales</taxon>
        <taxon>Hahellaceae</taxon>
        <taxon>Allohahella</taxon>
    </lineage>
</organism>
<dbReference type="PANTHER" id="PTHR30204">
    <property type="entry name" value="REDOX-CYCLING DRUG-SENSING TRANSCRIPTIONAL ACTIVATOR SOXR"/>
    <property type="match status" value="1"/>
</dbReference>
<dbReference type="InterPro" id="IPR000551">
    <property type="entry name" value="MerR-type_HTH_dom"/>
</dbReference>
<protein>
    <submittedName>
        <fullName evidence="4">MerR family DNA-binding transcriptional regulator</fullName>
    </submittedName>
</protein>
<dbReference type="InterPro" id="IPR009061">
    <property type="entry name" value="DNA-bd_dom_put_sf"/>
</dbReference>
<accession>A0ABP7QAZ4</accession>
<feature type="coiled-coil region" evidence="2">
    <location>
        <begin position="89"/>
        <end position="123"/>
    </location>
</feature>
<evidence type="ECO:0000256" key="2">
    <source>
        <dbReference type="SAM" id="Coils"/>
    </source>
</evidence>
<dbReference type="CDD" id="cd04776">
    <property type="entry name" value="HTH_GnyR"/>
    <property type="match status" value="1"/>
</dbReference>
<dbReference type="EMBL" id="BAABBO010000023">
    <property type="protein sequence ID" value="GAA3979116.1"/>
    <property type="molecule type" value="Genomic_DNA"/>
</dbReference>
<dbReference type="Gene3D" id="1.10.1660.10">
    <property type="match status" value="1"/>
</dbReference>
<evidence type="ECO:0000259" key="3">
    <source>
        <dbReference type="PROSITE" id="PS50937"/>
    </source>
</evidence>